<evidence type="ECO:0000313" key="10">
    <source>
        <dbReference type="Proteomes" id="UP000694388"/>
    </source>
</evidence>
<keyword evidence="10" id="KW-1185">Reference proteome</keyword>
<feature type="binding site" evidence="4">
    <location>
        <position position="178"/>
    </location>
    <ligand>
        <name>3'-phosphoadenylyl sulfate</name>
        <dbReference type="ChEBI" id="CHEBI:58339"/>
    </ligand>
</feature>
<feature type="chain" id="PRO_5044680574" description="Sulfotransferase" evidence="7">
    <location>
        <begin position="28"/>
        <end position="340"/>
    </location>
</feature>
<evidence type="ECO:0000256" key="4">
    <source>
        <dbReference type="PIRSR" id="PIRSR637359-2"/>
    </source>
</evidence>
<dbReference type="InterPro" id="IPR037359">
    <property type="entry name" value="NST/OST"/>
</dbReference>
<dbReference type="PANTHER" id="PTHR10605:SF65">
    <property type="entry name" value="GH20068P"/>
    <property type="match status" value="1"/>
</dbReference>
<dbReference type="OMA" id="FEMVGRF"/>
<sequence>MVAMARKAAFLALAFLMACVFLRSHGAAPGANVQSAIHNASAPLSSPHADRHPLRAGKHGHHRGRWWRAMARDPSLSPRFPRAIIIGVRKGGTRALLEMLSMHPSVITAEKELHFFNTNEKFSKGPEWYRLQMPPSHDDQVTLEKTPAYFTEPEVPGRIASMYAGLNITDLRLLLILRDPIDRLLSDYTQLMHNRGERGKARPSLDEVLLTRDGKHINTDYKAIQRSLYAGHMENWLRHFSRDHLLIVDGDRLIREPLPELKRVEQFLGLPSFLGSDNLYFNATRGFYCLRDVRRNRCLNDSKGRPHPNVNATLLAQLQEFFRKPNRKLYTLVGQTFDWA</sequence>
<dbReference type="Pfam" id="PF00685">
    <property type="entry name" value="Sulfotransfer_1"/>
    <property type="match status" value="1"/>
</dbReference>
<dbReference type="Ensembl" id="ENSEBUT00000025197.1">
    <property type="protein sequence ID" value="ENSEBUP00000024621.1"/>
    <property type="gene ID" value="ENSEBUG00000015176.1"/>
</dbReference>
<dbReference type="InterPro" id="IPR027417">
    <property type="entry name" value="P-loop_NTPase"/>
</dbReference>
<feature type="binding site" evidence="4">
    <location>
        <position position="186"/>
    </location>
    <ligand>
        <name>3'-phosphoadenylyl sulfate</name>
        <dbReference type="ChEBI" id="CHEBI:58339"/>
    </ligand>
</feature>
<organism evidence="9 10">
    <name type="scientific">Eptatretus burgeri</name>
    <name type="common">Inshore hagfish</name>
    <dbReference type="NCBI Taxonomy" id="7764"/>
    <lineage>
        <taxon>Eukaryota</taxon>
        <taxon>Metazoa</taxon>
        <taxon>Chordata</taxon>
        <taxon>Craniata</taxon>
        <taxon>Vertebrata</taxon>
        <taxon>Cyclostomata</taxon>
        <taxon>Myxini</taxon>
        <taxon>Myxiniformes</taxon>
        <taxon>Myxinidae</taxon>
        <taxon>Eptatretinae</taxon>
        <taxon>Eptatretus</taxon>
    </lineage>
</organism>
<keyword evidence="1 6" id="KW-0808">Transferase</keyword>
<evidence type="ECO:0000313" key="9">
    <source>
        <dbReference type="Ensembl" id="ENSEBUP00000024621.1"/>
    </source>
</evidence>
<dbReference type="Ensembl" id="ENSEBUT00000025179.1">
    <property type="protein sequence ID" value="ENSEBUP00000024603.1"/>
    <property type="gene ID" value="ENSEBUG00000015176.1"/>
</dbReference>
<protein>
    <recommendedName>
        <fullName evidence="6">Sulfotransferase</fullName>
        <ecNumber evidence="6">2.8.2.-</ecNumber>
    </recommendedName>
</protein>
<evidence type="ECO:0000256" key="3">
    <source>
        <dbReference type="PIRSR" id="PIRSR637359-1"/>
    </source>
</evidence>
<dbReference type="AlphaFoldDB" id="A0A8C4R7C0"/>
<evidence type="ECO:0000259" key="8">
    <source>
        <dbReference type="Pfam" id="PF00685"/>
    </source>
</evidence>
<accession>A0A8C4R7C0</accession>
<feature type="active site" description="For sulfotransferase activity" evidence="3">
    <location>
        <position position="90"/>
    </location>
</feature>
<dbReference type="EC" id="2.8.2.-" evidence="6"/>
<keyword evidence="2" id="KW-0325">Glycoprotein</keyword>
<dbReference type="SUPFAM" id="SSF52540">
    <property type="entry name" value="P-loop containing nucleoside triphosphate hydrolases"/>
    <property type="match status" value="1"/>
</dbReference>
<keyword evidence="5" id="KW-1015">Disulfide bond</keyword>
<dbReference type="Proteomes" id="UP000694388">
    <property type="component" value="Unplaced"/>
</dbReference>
<dbReference type="InterPro" id="IPR000863">
    <property type="entry name" value="Sulfotransferase_dom"/>
</dbReference>
<reference evidence="9" key="1">
    <citation type="submission" date="2025-05" db="UniProtKB">
        <authorList>
            <consortium name="Ensembl"/>
        </authorList>
    </citation>
    <scope>IDENTIFICATION</scope>
</reference>
<dbReference type="PANTHER" id="PTHR10605">
    <property type="entry name" value="HEPARAN SULFATE SULFOTRANSFERASE"/>
    <property type="match status" value="1"/>
</dbReference>
<proteinExistence type="inferred from homology"/>
<keyword evidence="7" id="KW-0732">Signal</keyword>
<evidence type="ECO:0000256" key="6">
    <source>
        <dbReference type="RuleBase" id="RU361155"/>
    </source>
</evidence>
<evidence type="ECO:0000256" key="2">
    <source>
        <dbReference type="ARBA" id="ARBA00023180"/>
    </source>
</evidence>
<feature type="binding site" evidence="4">
    <location>
        <position position="288"/>
    </location>
    <ligand>
        <name>3'-phosphoadenylyl sulfate</name>
        <dbReference type="ChEBI" id="CHEBI:58339"/>
    </ligand>
</feature>
<comment type="similarity">
    <text evidence="6">Belongs to the sulfotransferase 1 family.</text>
</comment>
<evidence type="ECO:0000256" key="7">
    <source>
        <dbReference type="SAM" id="SignalP"/>
    </source>
</evidence>
<feature type="domain" description="Sulfotransferase" evidence="8">
    <location>
        <begin position="82"/>
        <end position="323"/>
    </location>
</feature>
<dbReference type="Gene3D" id="3.40.50.300">
    <property type="entry name" value="P-loop containing nucleotide triphosphate hydrolases"/>
    <property type="match status" value="1"/>
</dbReference>
<dbReference type="Ensembl" id="ENSEBUT00000025187.1">
    <property type="protein sequence ID" value="ENSEBUP00000024611.1"/>
    <property type="gene ID" value="ENSEBUG00000015176.1"/>
</dbReference>
<feature type="signal peptide" evidence="7">
    <location>
        <begin position="1"/>
        <end position="27"/>
    </location>
</feature>
<dbReference type="PROSITE" id="PS51257">
    <property type="entry name" value="PROKAR_LIPOPROTEIN"/>
    <property type="match status" value="1"/>
</dbReference>
<evidence type="ECO:0000256" key="5">
    <source>
        <dbReference type="PIRSR" id="PIRSR637359-3"/>
    </source>
</evidence>
<feature type="disulfide bond" evidence="5">
    <location>
        <begin position="289"/>
        <end position="298"/>
    </location>
</feature>
<name>A0A8C4R7C0_EPTBU</name>
<dbReference type="GeneTree" id="ENSGT00940000160449"/>
<dbReference type="Ensembl" id="ENSEBUT00000025169.1">
    <property type="protein sequence ID" value="ENSEBUP00000024593.1"/>
    <property type="gene ID" value="ENSEBUG00000015176.1"/>
</dbReference>
<feature type="binding site" evidence="4">
    <location>
        <begin position="90"/>
        <end position="94"/>
    </location>
    <ligand>
        <name>3'-phosphoadenylyl sulfate</name>
        <dbReference type="ChEBI" id="CHEBI:58339"/>
    </ligand>
</feature>
<evidence type="ECO:0000256" key="1">
    <source>
        <dbReference type="ARBA" id="ARBA00022679"/>
    </source>
</evidence>
<dbReference type="GO" id="GO:0008467">
    <property type="term" value="F:[heparan sulfate]-glucosamine 3-sulfotransferase activity"/>
    <property type="evidence" value="ECO:0007669"/>
    <property type="project" value="TreeGrafter"/>
</dbReference>
<feature type="binding site" evidence="4">
    <location>
        <begin position="303"/>
        <end position="307"/>
    </location>
    <ligand>
        <name>3'-phosphoadenylyl sulfate</name>
        <dbReference type="ChEBI" id="CHEBI:58339"/>
    </ligand>
</feature>